<dbReference type="OrthoDB" id="3197626at2759"/>
<evidence type="ECO:0000256" key="2">
    <source>
        <dbReference type="SAM" id="Phobius"/>
    </source>
</evidence>
<feature type="region of interest" description="Disordered" evidence="1">
    <location>
        <begin position="316"/>
        <end position="347"/>
    </location>
</feature>
<dbReference type="EMBL" id="MU151119">
    <property type="protein sequence ID" value="KAF9449813.1"/>
    <property type="molecule type" value="Genomic_DNA"/>
</dbReference>
<sequence length="347" mass="38947">MPNWQDPQEIQKEAAIFGKFMHSLLGLYAFEWFISLDFELDFLRGKKKFRWPMIFYFANRYLLLFALIGIVIALDSTTEIDCQALYTFNQIAGDAAVGLASINLSIRTMAIWAQNKYIIGFLVLVILGHWSLILQGIQLKAQWMPDVGCVITETHNRILATIFIYSMCFDLCVLLLNVYKLAGVREPAERMIGKSRLAHLIFRDGLIYFILAFIANFLATVFMVMNLNPIMSVIFNVPAAVFSTIVACRAVRRLTGFTQNGAEVYSSSQSGQVGFKGPATMPRGVASRHVQRTAVGAQSGVGVHVQMETFTRAEEGVDSDIYGHEGKRQRDGSETDVEMDLEKADRL</sequence>
<gene>
    <name evidence="3" type="ORF">P691DRAFT_811617</name>
</gene>
<feature type="transmembrane region" description="Helical" evidence="2">
    <location>
        <begin position="200"/>
        <end position="224"/>
    </location>
</feature>
<evidence type="ECO:0008006" key="5">
    <source>
        <dbReference type="Google" id="ProtNLM"/>
    </source>
</evidence>
<accession>A0A9P6C633</accession>
<keyword evidence="2" id="KW-1133">Transmembrane helix</keyword>
<proteinExistence type="predicted"/>
<keyword evidence="2" id="KW-0812">Transmembrane</keyword>
<feature type="transmembrane region" description="Helical" evidence="2">
    <location>
        <begin position="230"/>
        <end position="251"/>
    </location>
</feature>
<organism evidence="3 4">
    <name type="scientific">Macrolepiota fuliginosa MF-IS2</name>
    <dbReference type="NCBI Taxonomy" id="1400762"/>
    <lineage>
        <taxon>Eukaryota</taxon>
        <taxon>Fungi</taxon>
        <taxon>Dikarya</taxon>
        <taxon>Basidiomycota</taxon>
        <taxon>Agaricomycotina</taxon>
        <taxon>Agaricomycetes</taxon>
        <taxon>Agaricomycetidae</taxon>
        <taxon>Agaricales</taxon>
        <taxon>Agaricineae</taxon>
        <taxon>Agaricaceae</taxon>
        <taxon>Macrolepiota</taxon>
    </lineage>
</organism>
<feature type="transmembrane region" description="Helical" evidence="2">
    <location>
        <begin position="158"/>
        <end position="179"/>
    </location>
</feature>
<evidence type="ECO:0000313" key="4">
    <source>
        <dbReference type="Proteomes" id="UP000807342"/>
    </source>
</evidence>
<comment type="caution">
    <text evidence="3">The sequence shown here is derived from an EMBL/GenBank/DDBJ whole genome shotgun (WGS) entry which is preliminary data.</text>
</comment>
<reference evidence="3" key="1">
    <citation type="submission" date="2020-11" db="EMBL/GenBank/DDBJ databases">
        <authorList>
            <consortium name="DOE Joint Genome Institute"/>
            <person name="Ahrendt S."/>
            <person name="Riley R."/>
            <person name="Andreopoulos W."/>
            <person name="Labutti K."/>
            <person name="Pangilinan J."/>
            <person name="Ruiz-Duenas F.J."/>
            <person name="Barrasa J.M."/>
            <person name="Sanchez-Garcia M."/>
            <person name="Camarero S."/>
            <person name="Miyauchi S."/>
            <person name="Serrano A."/>
            <person name="Linde D."/>
            <person name="Babiker R."/>
            <person name="Drula E."/>
            <person name="Ayuso-Fernandez I."/>
            <person name="Pacheco R."/>
            <person name="Padilla G."/>
            <person name="Ferreira P."/>
            <person name="Barriuso J."/>
            <person name="Kellner H."/>
            <person name="Castanera R."/>
            <person name="Alfaro M."/>
            <person name="Ramirez L."/>
            <person name="Pisabarro A.G."/>
            <person name="Kuo A."/>
            <person name="Tritt A."/>
            <person name="Lipzen A."/>
            <person name="He G."/>
            <person name="Yan M."/>
            <person name="Ng V."/>
            <person name="Cullen D."/>
            <person name="Martin F."/>
            <person name="Rosso M.-N."/>
            <person name="Henrissat B."/>
            <person name="Hibbett D."/>
            <person name="Martinez A.T."/>
            <person name="Grigoriev I.V."/>
        </authorList>
    </citation>
    <scope>NUCLEOTIDE SEQUENCE</scope>
    <source>
        <strain evidence="3">MF-IS2</strain>
    </source>
</reference>
<dbReference type="Proteomes" id="UP000807342">
    <property type="component" value="Unassembled WGS sequence"/>
</dbReference>
<feature type="transmembrane region" description="Helical" evidence="2">
    <location>
        <begin position="20"/>
        <end position="42"/>
    </location>
</feature>
<protein>
    <recommendedName>
        <fullName evidence="5">Transmembrane protein</fullName>
    </recommendedName>
</protein>
<feature type="transmembrane region" description="Helical" evidence="2">
    <location>
        <begin position="118"/>
        <end position="138"/>
    </location>
</feature>
<keyword evidence="2" id="KW-0472">Membrane</keyword>
<dbReference type="AlphaFoldDB" id="A0A9P6C633"/>
<feature type="transmembrane region" description="Helical" evidence="2">
    <location>
        <begin position="86"/>
        <end position="106"/>
    </location>
</feature>
<evidence type="ECO:0000313" key="3">
    <source>
        <dbReference type="EMBL" id="KAF9449813.1"/>
    </source>
</evidence>
<feature type="transmembrane region" description="Helical" evidence="2">
    <location>
        <begin position="54"/>
        <end position="74"/>
    </location>
</feature>
<evidence type="ECO:0000256" key="1">
    <source>
        <dbReference type="SAM" id="MobiDB-lite"/>
    </source>
</evidence>
<name>A0A9P6C633_9AGAR</name>
<keyword evidence="4" id="KW-1185">Reference proteome</keyword>
<feature type="compositionally biased region" description="Basic and acidic residues" evidence="1">
    <location>
        <begin position="316"/>
        <end position="333"/>
    </location>
</feature>